<protein>
    <recommendedName>
        <fullName evidence="3">Tc1-like transposase DDE domain-containing protein</fullName>
    </recommendedName>
</protein>
<dbReference type="HOGENOM" id="CLU_033666_15_1_1"/>
<feature type="non-terminal residue" evidence="1">
    <location>
        <position position="1"/>
    </location>
</feature>
<dbReference type="OrthoDB" id="2627190at2759"/>
<dbReference type="EMBL" id="KN825067">
    <property type="protein sequence ID" value="KIK95061.1"/>
    <property type="molecule type" value="Genomic_DNA"/>
</dbReference>
<accession>A0A0D0DY14</accession>
<sequence>KEKGEGLTSRKVKGTVKFGGGSLMVEGRMDAEQYVAMLEGGLLQSMQDSRIPADDVIFQQDNDPKHTSRRVQIWFEEQDIKLLDLACSIP</sequence>
<gene>
    <name evidence="1" type="ORF">PAXRUDRAFT_141605</name>
</gene>
<reference evidence="2" key="2">
    <citation type="submission" date="2015-01" db="EMBL/GenBank/DDBJ databases">
        <title>Evolutionary Origins and Diversification of the Mycorrhizal Mutualists.</title>
        <authorList>
            <consortium name="DOE Joint Genome Institute"/>
            <consortium name="Mycorrhizal Genomics Consortium"/>
            <person name="Kohler A."/>
            <person name="Kuo A."/>
            <person name="Nagy L.G."/>
            <person name="Floudas D."/>
            <person name="Copeland A."/>
            <person name="Barry K.W."/>
            <person name="Cichocki N."/>
            <person name="Veneault-Fourrey C."/>
            <person name="LaButti K."/>
            <person name="Lindquist E.A."/>
            <person name="Lipzen A."/>
            <person name="Lundell T."/>
            <person name="Morin E."/>
            <person name="Murat C."/>
            <person name="Riley R."/>
            <person name="Ohm R."/>
            <person name="Sun H."/>
            <person name="Tunlid A."/>
            <person name="Henrissat B."/>
            <person name="Grigoriev I.V."/>
            <person name="Hibbett D.S."/>
            <person name="Martin F."/>
        </authorList>
    </citation>
    <scope>NUCLEOTIDE SEQUENCE [LARGE SCALE GENOMIC DNA]</scope>
    <source>
        <strain evidence="2">Ve08.2h10</strain>
    </source>
</reference>
<dbReference type="STRING" id="930991.A0A0D0DY14"/>
<proteinExistence type="predicted"/>
<evidence type="ECO:0000313" key="1">
    <source>
        <dbReference type="EMBL" id="KIK95061.1"/>
    </source>
</evidence>
<dbReference type="AlphaFoldDB" id="A0A0D0DY14"/>
<dbReference type="Proteomes" id="UP000054538">
    <property type="component" value="Unassembled WGS sequence"/>
</dbReference>
<evidence type="ECO:0008006" key="3">
    <source>
        <dbReference type="Google" id="ProtNLM"/>
    </source>
</evidence>
<reference evidence="1 2" key="1">
    <citation type="submission" date="2014-04" db="EMBL/GenBank/DDBJ databases">
        <authorList>
            <consortium name="DOE Joint Genome Institute"/>
            <person name="Kuo A."/>
            <person name="Kohler A."/>
            <person name="Jargeat P."/>
            <person name="Nagy L.G."/>
            <person name="Floudas D."/>
            <person name="Copeland A."/>
            <person name="Barry K.W."/>
            <person name="Cichocki N."/>
            <person name="Veneault-Fourrey C."/>
            <person name="LaButti K."/>
            <person name="Lindquist E.A."/>
            <person name="Lipzen A."/>
            <person name="Lundell T."/>
            <person name="Morin E."/>
            <person name="Murat C."/>
            <person name="Sun H."/>
            <person name="Tunlid A."/>
            <person name="Henrissat B."/>
            <person name="Grigoriev I.V."/>
            <person name="Hibbett D.S."/>
            <person name="Martin F."/>
            <person name="Nordberg H.P."/>
            <person name="Cantor M.N."/>
            <person name="Hua S.X."/>
        </authorList>
    </citation>
    <scope>NUCLEOTIDE SEQUENCE [LARGE SCALE GENOMIC DNA]</scope>
    <source>
        <strain evidence="1 2">Ve08.2h10</strain>
    </source>
</reference>
<dbReference type="InterPro" id="IPR036397">
    <property type="entry name" value="RNaseH_sf"/>
</dbReference>
<evidence type="ECO:0000313" key="2">
    <source>
        <dbReference type="Proteomes" id="UP000054538"/>
    </source>
</evidence>
<name>A0A0D0DY14_9AGAM</name>
<keyword evidence="2" id="KW-1185">Reference proteome</keyword>
<dbReference type="GO" id="GO:0003676">
    <property type="term" value="F:nucleic acid binding"/>
    <property type="evidence" value="ECO:0007669"/>
    <property type="project" value="InterPro"/>
</dbReference>
<dbReference type="InParanoid" id="A0A0D0DY14"/>
<organism evidence="1 2">
    <name type="scientific">Paxillus rubicundulus Ve08.2h10</name>
    <dbReference type="NCBI Taxonomy" id="930991"/>
    <lineage>
        <taxon>Eukaryota</taxon>
        <taxon>Fungi</taxon>
        <taxon>Dikarya</taxon>
        <taxon>Basidiomycota</taxon>
        <taxon>Agaricomycotina</taxon>
        <taxon>Agaricomycetes</taxon>
        <taxon>Agaricomycetidae</taxon>
        <taxon>Boletales</taxon>
        <taxon>Paxilineae</taxon>
        <taxon>Paxillaceae</taxon>
        <taxon>Paxillus</taxon>
    </lineage>
</organism>
<dbReference type="Gene3D" id="3.30.420.10">
    <property type="entry name" value="Ribonuclease H-like superfamily/Ribonuclease H"/>
    <property type="match status" value="1"/>
</dbReference>